<dbReference type="SUPFAM" id="SSF54236">
    <property type="entry name" value="Ubiquitin-like"/>
    <property type="match status" value="2"/>
</dbReference>
<feature type="compositionally biased region" description="Basic and acidic residues" evidence="1">
    <location>
        <begin position="171"/>
        <end position="185"/>
    </location>
</feature>
<accession>A0ABR2R3I2</accession>
<gene>
    <name evidence="3" type="ORF">V6N11_051139</name>
</gene>
<feature type="domain" description="Ubiquitin-like" evidence="2">
    <location>
        <begin position="87"/>
        <end position="131"/>
    </location>
</feature>
<evidence type="ECO:0000313" key="4">
    <source>
        <dbReference type="Proteomes" id="UP001396334"/>
    </source>
</evidence>
<evidence type="ECO:0000259" key="2">
    <source>
        <dbReference type="PROSITE" id="PS50053"/>
    </source>
</evidence>
<protein>
    <recommendedName>
        <fullName evidence="2">Ubiquitin-like domain-containing protein</fullName>
    </recommendedName>
</protein>
<keyword evidence="4" id="KW-1185">Reference proteome</keyword>
<dbReference type="InterPro" id="IPR029071">
    <property type="entry name" value="Ubiquitin-like_domsf"/>
</dbReference>
<dbReference type="Pfam" id="PF00240">
    <property type="entry name" value="ubiquitin"/>
    <property type="match status" value="2"/>
</dbReference>
<dbReference type="PROSITE" id="PS50053">
    <property type="entry name" value="UBIQUITIN_2"/>
    <property type="match status" value="2"/>
</dbReference>
<dbReference type="Proteomes" id="UP001396334">
    <property type="component" value="Unassembled WGS sequence"/>
</dbReference>
<name>A0ABR2R3I2_9ROSI</name>
<reference evidence="3 4" key="1">
    <citation type="journal article" date="2024" name="G3 (Bethesda)">
        <title>Genome assembly of Hibiscus sabdariffa L. provides insights into metabolisms of medicinal natural products.</title>
        <authorList>
            <person name="Kim T."/>
        </authorList>
    </citation>
    <scope>NUCLEOTIDE SEQUENCE [LARGE SCALE GENOMIC DNA]</scope>
    <source>
        <strain evidence="3">TK-2024</strain>
        <tissue evidence="3">Old leaves</tissue>
    </source>
</reference>
<organism evidence="3 4">
    <name type="scientific">Hibiscus sabdariffa</name>
    <name type="common">roselle</name>
    <dbReference type="NCBI Taxonomy" id="183260"/>
    <lineage>
        <taxon>Eukaryota</taxon>
        <taxon>Viridiplantae</taxon>
        <taxon>Streptophyta</taxon>
        <taxon>Embryophyta</taxon>
        <taxon>Tracheophyta</taxon>
        <taxon>Spermatophyta</taxon>
        <taxon>Magnoliopsida</taxon>
        <taxon>eudicotyledons</taxon>
        <taxon>Gunneridae</taxon>
        <taxon>Pentapetalae</taxon>
        <taxon>rosids</taxon>
        <taxon>malvids</taxon>
        <taxon>Malvales</taxon>
        <taxon>Malvaceae</taxon>
        <taxon>Malvoideae</taxon>
        <taxon>Hibiscus</taxon>
    </lineage>
</organism>
<feature type="domain" description="Ubiquitin-like" evidence="2">
    <location>
        <begin position="21"/>
        <end position="71"/>
    </location>
</feature>
<dbReference type="Gene3D" id="3.10.20.90">
    <property type="entry name" value="Phosphatidylinositol 3-kinase Catalytic Subunit, Chain A, domain 1"/>
    <property type="match status" value="2"/>
</dbReference>
<feature type="region of interest" description="Disordered" evidence="1">
    <location>
        <begin position="167"/>
        <end position="188"/>
    </location>
</feature>
<dbReference type="EMBL" id="JBBPBN010000027">
    <property type="protein sequence ID" value="KAK9007311.1"/>
    <property type="molecule type" value="Genomic_DNA"/>
</dbReference>
<dbReference type="CDD" id="cd17039">
    <property type="entry name" value="Ubl_ubiquitin_like"/>
    <property type="match status" value="2"/>
</dbReference>
<comment type="caution">
    <text evidence="3">The sequence shown here is derived from an EMBL/GenBank/DDBJ whole genome shotgun (WGS) entry which is preliminary data.</text>
</comment>
<proteinExistence type="predicted"/>
<sequence length="276" mass="31233">MFLNAICSSKVKILPVNSLLVKALLCQKGTVSGNILDLFFFGNLLKDDERLVGHGIQRNSIVHLVFRNFDGVKLLKDHHNKGHLWWKQGLKEVKEGIESYQFSLIYGAKLLEGDKTLISLKLKNESTVHVVFCQKDVLLIYVRALTGEVAKLEAVITKLTGALLPNSSASGHDHNGHSSVERFHDSSSPGHQFVSSRLSKLEFPKFAGEDPTEWLNKVHQFFTFQNVTDAHKVSLASFHLEGEANQWWQWLLRTFKEEGKEVTWLILKKSYGLVLV</sequence>
<evidence type="ECO:0000313" key="3">
    <source>
        <dbReference type="EMBL" id="KAK9007311.1"/>
    </source>
</evidence>
<dbReference type="InterPro" id="IPR000626">
    <property type="entry name" value="Ubiquitin-like_dom"/>
</dbReference>
<evidence type="ECO:0000256" key="1">
    <source>
        <dbReference type="SAM" id="MobiDB-lite"/>
    </source>
</evidence>